<accession>A0AA52EG46</accession>
<keyword evidence="2" id="KW-1185">Reference proteome</keyword>
<evidence type="ECO:0000313" key="2">
    <source>
        <dbReference type="Proteomes" id="UP001268683"/>
    </source>
</evidence>
<dbReference type="EMBL" id="CP123872">
    <property type="protein sequence ID" value="WND01451.1"/>
    <property type="molecule type" value="Genomic_DNA"/>
</dbReference>
<name>A0AA52EG46_9PROT</name>
<organism evidence="1 2">
    <name type="scientific">Temperatibacter marinus</name>
    <dbReference type="NCBI Taxonomy" id="1456591"/>
    <lineage>
        <taxon>Bacteria</taxon>
        <taxon>Pseudomonadati</taxon>
        <taxon>Pseudomonadota</taxon>
        <taxon>Alphaproteobacteria</taxon>
        <taxon>Kordiimonadales</taxon>
        <taxon>Temperatibacteraceae</taxon>
        <taxon>Temperatibacter</taxon>
    </lineage>
</organism>
<evidence type="ECO:0000313" key="1">
    <source>
        <dbReference type="EMBL" id="WND01451.1"/>
    </source>
</evidence>
<sequence>MHINKPYTLGSLSGVILLIALVLASFLNVLADERQTEGQQTEDRITVYGTAWGLTLSEDGTGLYNAIFNIVTRELDSTLDYSILPHKRAIATFSKDKESCIYPFSPNLVKSHYNQAPSNYLHGPTLNKVAAYFFSQYGEEPVNKFSDFSGKRIAVPIGSNMPKVWADRNITFISASDETSKARMLISKRVDYVSGTIPDIAIVFKQLGMQLPPYDASTPNVAASLTIVCKNTPNNQKFLDELNSHFHAHAKNELNLLFTVQGLPLLK</sequence>
<dbReference type="SUPFAM" id="SSF53850">
    <property type="entry name" value="Periplasmic binding protein-like II"/>
    <property type="match status" value="1"/>
</dbReference>
<dbReference type="Proteomes" id="UP001268683">
    <property type="component" value="Chromosome"/>
</dbReference>
<reference evidence="1" key="1">
    <citation type="submission" date="2023-04" db="EMBL/GenBank/DDBJ databases">
        <title>Complete genome sequence of Temperatibacter marinus.</title>
        <authorList>
            <person name="Rong J.-C."/>
            <person name="Yi M.-L."/>
            <person name="Zhao Q."/>
        </authorList>
    </citation>
    <scope>NUCLEOTIDE SEQUENCE</scope>
    <source>
        <strain evidence="1">NBRC 110045</strain>
    </source>
</reference>
<gene>
    <name evidence="1" type="ORF">QGN29_07750</name>
</gene>
<protein>
    <submittedName>
        <fullName evidence="1">Uncharacterized protein</fullName>
    </submittedName>
</protein>
<proteinExistence type="predicted"/>
<dbReference type="KEGG" id="tmk:QGN29_07750"/>
<dbReference type="RefSeq" id="WP_310797279.1">
    <property type="nucleotide sequence ID" value="NZ_CP123872.1"/>
</dbReference>
<dbReference type="AlphaFoldDB" id="A0AA52EG46"/>